<proteinExistence type="predicted"/>
<sequence>MQRETRLTEAGNLPLSLRRKGAS</sequence>
<reference evidence="2" key="2">
    <citation type="journal article" date="2015" name="Data Brief">
        <title>Shoot transcriptome of the giant reed, Arundo donax.</title>
        <authorList>
            <person name="Barrero R.A."/>
            <person name="Guerrero F.D."/>
            <person name="Moolhuijzen P."/>
            <person name="Goolsby J.A."/>
            <person name="Tidwell J."/>
            <person name="Bellgard S.E."/>
            <person name="Bellgard M.I."/>
        </authorList>
    </citation>
    <scope>NUCLEOTIDE SEQUENCE</scope>
    <source>
        <tissue evidence="2">Shoot tissue taken approximately 20 cm above the soil surface</tissue>
    </source>
</reference>
<name>A0A0A9CC13_ARUDO</name>
<evidence type="ECO:0000313" key="2">
    <source>
        <dbReference type="EMBL" id="JAD70945.1"/>
    </source>
</evidence>
<reference evidence="2" key="1">
    <citation type="submission" date="2014-09" db="EMBL/GenBank/DDBJ databases">
        <authorList>
            <person name="Magalhaes I.L.F."/>
            <person name="Oliveira U."/>
            <person name="Santos F.R."/>
            <person name="Vidigal T.H.D.A."/>
            <person name="Brescovit A.D."/>
            <person name="Santos A.J."/>
        </authorList>
    </citation>
    <scope>NUCLEOTIDE SEQUENCE</scope>
    <source>
        <tissue evidence="2">Shoot tissue taken approximately 20 cm above the soil surface</tissue>
    </source>
</reference>
<evidence type="ECO:0000256" key="1">
    <source>
        <dbReference type="SAM" id="MobiDB-lite"/>
    </source>
</evidence>
<feature type="region of interest" description="Disordered" evidence="1">
    <location>
        <begin position="1"/>
        <end position="23"/>
    </location>
</feature>
<dbReference type="EMBL" id="GBRH01226950">
    <property type="protein sequence ID" value="JAD70945.1"/>
    <property type="molecule type" value="Transcribed_RNA"/>
</dbReference>
<protein>
    <submittedName>
        <fullName evidence="2">Uncharacterized protein</fullName>
    </submittedName>
</protein>
<organism evidence="2">
    <name type="scientific">Arundo donax</name>
    <name type="common">Giant reed</name>
    <name type="synonym">Donax arundinaceus</name>
    <dbReference type="NCBI Taxonomy" id="35708"/>
    <lineage>
        <taxon>Eukaryota</taxon>
        <taxon>Viridiplantae</taxon>
        <taxon>Streptophyta</taxon>
        <taxon>Embryophyta</taxon>
        <taxon>Tracheophyta</taxon>
        <taxon>Spermatophyta</taxon>
        <taxon>Magnoliopsida</taxon>
        <taxon>Liliopsida</taxon>
        <taxon>Poales</taxon>
        <taxon>Poaceae</taxon>
        <taxon>PACMAD clade</taxon>
        <taxon>Arundinoideae</taxon>
        <taxon>Arundineae</taxon>
        <taxon>Arundo</taxon>
    </lineage>
</organism>
<dbReference type="AlphaFoldDB" id="A0A0A9CC13"/>
<accession>A0A0A9CC13</accession>